<dbReference type="GO" id="GO:0008270">
    <property type="term" value="F:zinc ion binding"/>
    <property type="evidence" value="ECO:0007669"/>
    <property type="project" value="UniProtKB-KW"/>
</dbReference>
<dbReference type="CDD" id="cd06661">
    <property type="entry name" value="GGCT_like"/>
    <property type="match status" value="1"/>
</dbReference>
<reference evidence="11" key="1">
    <citation type="journal article" date="2019" name="Beilstein J. Org. Chem.">
        <title>Nanangenines: drimane sesquiterpenoids as the dominant metabolite cohort of a novel Australian fungus, Aspergillus nanangensis.</title>
        <authorList>
            <person name="Lacey H.J."/>
            <person name="Gilchrist C.L.M."/>
            <person name="Crombie A."/>
            <person name="Kalaitzis J.A."/>
            <person name="Vuong D."/>
            <person name="Rutledge P.J."/>
            <person name="Turner P."/>
            <person name="Pitt J.I."/>
            <person name="Lacey E."/>
            <person name="Chooi Y.H."/>
            <person name="Piggott A.M."/>
        </authorList>
    </citation>
    <scope>NUCLEOTIDE SEQUENCE</scope>
    <source>
        <strain evidence="11">MST-FP2251</strain>
    </source>
</reference>
<dbReference type="SUPFAM" id="SSF110857">
    <property type="entry name" value="Gamma-glutamyl cyclotransferase-like"/>
    <property type="match status" value="1"/>
</dbReference>
<feature type="region of interest" description="Disordered" evidence="9">
    <location>
        <begin position="262"/>
        <end position="399"/>
    </location>
</feature>
<dbReference type="PANTHER" id="PTHR31544:SF4">
    <property type="entry name" value="GAMMA-GLUTAMYLCYCLOTRANSFERASE-RELATED"/>
    <property type="match status" value="1"/>
</dbReference>
<keyword evidence="5" id="KW-0863">Zinc-finger</keyword>
<dbReference type="InterPro" id="IPR013024">
    <property type="entry name" value="GGCT-like"/>
</dbReference>
<comment type="subcellular location">
    <subcellularLocation>
        <location evidence="1">Nucleus</location>
    </subcellularLocation>
</comment>
<gene>
    <name evidence="11" type="ORF">FE257_012537</name>
</gene>
<dbReference type="GO" id="GO:0003677">
    <property type="term" value="F:DNA binding"/>
    <property type="evidence" value="ECO:0007669"/>
    <property type="project" value="InterPro"/>
</dbReference>
<proteinExistence type="inferred from homology"/>
<evidence type="ECO:0000256" key="5">
    <source>
        <dbReference type="ARBA" id="ARBA00022771"/>
    </source>
</evidence>
<evidence type="ECO:0000256" key="2">
    <source>
        <dbReference type="ARBA" id="ARBA00008861"/>
    </source>
</evidence>
<evidence type="ECO:0000256" key="3">
    <source>
        <dbReference type="ARBA" id="ARBA00022679"/>
    </source>
</evidence>
<dbReference type="SMART" id="SM01336">
    <property type="entry name" value="zf-PARP"/>
    <property type="match status" value="1"/>
</dbReference>
<dbReference type="InterPro" id="IPR036568">
    <property type="entry name" value="GGCT-like_sf"/>
</dbReference>
<feature type="domain" description="PARP-type" evidence="10">
    <location>
        <begin position="159"/>
        <end position="257"/>
    </location>
</feature>
<keyword evidence="6" id="KW-0862">Zinc</keyword>
<keyword evidence="12" id="KW-1185">Reference proteome</keyword>
<evidence type="ECO:0000256" key="6">
    <source>
        <dbReference type="ARBA" id="ARBA00022833"/>
    </source>
</evidence>
<evidence type="ECO:0000256" key="1">
    <source>
        <dbReference type="ARBA" id="ARBA00004123"/>
    </source>
</evidence>
<dbReference type="AlphaFoldDB" id="A0AAD4GXQ2"/>
<dbReference type="Gene3D" id="3.10.490.10">
    <property type="entry name" value="Gamma-glutamyl cyclotransferase-like"/>
    <property type="match status" value="1"/>
</dbReference>
<sequence>MSQSPPPPPPPPPAASHHPSKVKLRTVSPTHYFPPSTPPPRTGSSVSPTGVYFFYGTLADPLMLREILGLESEPPRRPASLTGYKCMLWGQYPALLDGSGSTVEGVACYIQTEAQAAKLAAYETDHYHADPCRIDYTDEKEPAQAMGYTFRFVGNHNDLSDEEASTGRAGCQNKECKDQKVKIAKGELRCGTWVESERIKSWMWRHWGCVTPKLIVNLNEAVEELSPDDKDPEALDGFEDLQPEFQQKIVRALKQGHVDDEDWKGDVEMNRPGKTGFRVRVSKKKAAAAAAEDDSEAKSPEKPKKRGRAKAKDEDDEEKPPTAKKSRKSKAAEPSEDEDELSDESDAQPKKAAKRGRPAKKATEKKVPKANSGAKVSPVGADGETAQEKPKRGRKKKTA</sequence>
<protein>
    <recommendedName>
        <fullName evidence="8">Putative gamma-glutamylcyclotransferase</fullName>
    </recommendedName>
</protein>
<dbReference type="InterPro" id="IPR009288">
    <property type="entry name" value="AIG2-like_dom"/>
</dbReference>
<accession>A0AAD4GXQ2</accession>
<dbReference type="InterPro" id="IPR001510">
    <property type="entry name" value="Znf_PARP"/>
</dbReference>
<dbReference type="InterPro" id="IPR045038">
    <property type="entry name" value="AIG2-like"/>
</dbReference>
<reference evidence="11" key="2">
    <citation type="submission" date="2020-02" db="EMBL/GenBank/DDBJ databases">
        <authorList>
            <person name="Gilchrist C.L.M."/>
            <person name="Chooi Y.-H."/>
        </authorList>
    </citation>
    <scope>NUCLEOTIDE SEQUENCE</scope>
    <source>
        <strain evidence="11">MST-FP2251</strain>
    </source>
</reference>
<dbReference type="GO" id="GO:0016740">
    <property type="term" value="F:transferase activity"/>
    <property type="evidence" value="ECO:0007669"/>
    <property type="project" value="UniProtKB-KW"/>
</dbReference>
<evidence type="ECO:0000259" key="10">
    <source>
        <dbReference type="PROSITE" id="PS50064"/>
    </source>
</evidence>
<evidence type="ECO:0000256" key="7">
    <source>
        <dbReference type="ARBA" id="ARBA00023242"/>
    </source>
</evidence>
<feature type="region of interest" description="Disordered" evidence="9">
    <location>
        <begin position="1"/>
        <end position="45"/>
    </location>
</feature>
<evidence type="ECO:0000256" key="4">
    <source>
        <dbReference type="ARBA" id="ARBA00022723"/>
    </source>
</evidence>
<dbReference type="GO" id="GO:0005634">
    <property type="term" value="C:nucleus"/>
    <property type="evidence" value="ECO:0007669"/>
    <property type="project" value="UniProtKB-SubCell"/>
</dbReference>
<feature type="compositionally biased region" description="Acidic residues" evidence="9">
    <location>
        <begin position="334"/>
        <end position="346"/>
    </location>
</feature>
<dbReference type="Gene3D" id="3.30.1740.10">
    <property type="entry name" value="Zinc finger, PARP-type"/>
    <property type="match status" value="1"/>
</dbReference>
<keyword evidence="7" id="KW-0539">Nucleus</keyword>
<evidence type="ECO:0000256" key="9">
    <source>
        <dbReference type="SAM" id="MobiDB-lite"/>
    </source>
</evidence>
<keyword evidence="3" id="KW-0808">Transferase</keyword>
<comment type="similarity">
    <text evidence="2">Belongs to the gamma-glutamylcyclotransferase family.</text>
</comment>
<dbReference type="Pfam" id="PF00645">
    <property type="entry name" value="zf-PARP"/>
    <property type="match status" value="1"/>
</dbReference>
<feature type="compositionally biased region" description="Basic residues" evidence="9">
    <location>
        <begin position="351"/>
        <end position="360"/>
    </location>
</feature>
<dbReference type="EMBL" id="VCAU01000009">
    <property type="protein sequence ID" value="KAF9893126.1"/>
    <property type="molecule type" value="Genomic_DNA"/>
</dbReference>
<name>A0AAD4GXQ2_ASPNN</name>
<dbReference type="Proteomes" id="UP001194746">
    <property type="component" value="Unassembled WGS sequence"/>
</dbReference>
<evidence type="ECO:0000256" key="8">
    <source>
        <dbReference type="ARBA" id="ARBA00030602"/>
    </source>
</evidence>
<dbReference type="PANTHER" id="PTHR31544">
    <property type="entry name" value="AIG2-LIKE PROTEIN D"/>
    <property type="match status" value="1"/>
</dbReference>
<dbReference type="InterPro" id="IPR036957">
    <property type="entry name" value="Znf_PARP_sf"/>
</dbReference>
<evidence type="ECO:0000313" key="11">
    <source>
        <dbReference type="EMBL" id="KAF9893126.1"/>
    </source>
</evidence>
<organism evidence="11 12">
    <name type="scientific">Aspergillus nanangensis</name>
    <dbReference type="NCBI Taxonomy" id="2582783"/>
    <lineage>
        <taxon>Eukaryota</taxon>
        <taxon>Fungi</taxon>
        <taxon>Dikarya</taxon>
        <taxon>Ascomycota</taxon>
        <taxon>Pezizomycotina</taxon>
        <taxon>Eurotiomycetes</taxon>
        <taxon>Eurotiomycetidae</taxon>
        <taxon>Eurotiales</taxon>
        <taxon>Aspergillaceae</taxon>
        <taxon>Aspergillus</taxon>
        <taxon>Aspergillus subgen. Circumdati</taxon>
    </lineage>
</organism>
<dbReference type="Pfam" id="PF06094">
    <property type="entry name" value="GGACT"/>
    <property type="match status" value="1"/>
</dbReference>
<feature type="compositionally biased region" description="Pro residues" evidence="9">
    <location>
        <begin position="1"/>
        <end position="14"/>
    </location>
</feature>
<keyword evidence="4" id="KW-0479">Metal-binding</keyword>
<dbReference type="PROSITE" id="PS50064">
    <property type="entry name" value="ZF_PARP_2"/>
    <property type="match status" value="1"/>
</dbReference>
<evidence type="ECO:0000313" key="12">
    <source>
        <dbReference type="Proteomes" id="UP001194746"/>
    </source>
</evidence>
<comment type="caution">
    <text evidence="11">The sequence shown here is derived from an EMBL/GenBank/DDBJ whole genome shotgun (WGS) entry which is preliminary data.</text>
</comment>
<dbReference type="SUPFAM" id="SSF57716">
    <property type="entry name" value="Glucocorticoid receptor-like (DNA-binding domain)"/>
    <property type="match status" value="1"/>
</dbReference>